<evidence type="ECO:0000256" key="1">
    <source>
        <dbReference type="ARBA" id="ARBA00023015"/>
    </source>
</evidence>
<keyword evidence="3" id="KW-0804">Transcription</keyword>
<keyword evidence="1" id="KW-0805">Transcription regulation</keyword>
<dbReference type="Pfam" id="PF01047">
    <property type="entry name" value="MarR"/>
    <property type="match status" value="1"/>
</dbReference>
<evidence type="ECO:0000259" key="4">
    <source>
        <dbReference type="PROSITE" id="PS50995"/>
    </source>
</evidence>
<dbReference type="GO" id="GO:0003700">
    <property type="term" value="F:DNA-binding transcription factor activity"/>
    <property type="evidence" value="ECO:0007669"/>
    <property type="project" value="InterPro"/>
</dbReference>
<sequence length="153" mass="16462">MRDAEKGQLVDRVVHAQRRLQRHVASTHSNPLLQVNLTMQQLKVLLMLSMGGSLSGQELTRGLGVGSATVTGLVDRLVNQGLVLRREDPHDRRVRLVEPTEAGRALVAELEAAGTEHFRGLLATLDAEDLLALERIVNRLTAAATAGSSTACG</sequence>
<dbReference type="SUPFAM" id="SSF46785">
    <property type="entry name" value="Winged helix' DNA-binding domain"/>
    <property type="match status" value="1"/>
</dbReference>
<keyword evidence="6" id="KW-1185">Reference proteome</keyword>
<evidence type="ECO:0000256" key="2">
    <source>
        <dbReference type="ARBA" id="ARBA00023125"/>
    </source>
</evidence>
<dbReference type="InterPro" id="IPR023187">
    <property type="entry name" value="Tscrpt_reg_MarR-type_CS"/>
</dbReference>
<dbReference type="Gene3D" id="1.10.10.10">
    <property type="entry name" value="Winged helix-like DNA-binding domain superfamily/Winged helix DNA-binding domain"/>
    <property type="match status" value="1"/>
</dbReference>
<dbReference type="InterPro" id="IPR000835">
    <property type="entry name" value="HTH_MarR-typ"/>
</dbReference>
<dbReference type="PROSITE" id="PS01117">
    <property type="entry name" value="HTH_MARR_1"/>
    <property type="match status" value="1"/>
</dbReference>
<dbReference type="Proteomes" id="UP000239494">
    <property type="component" value="Unassembled WGS sequence"/>
</dbReference>
<dbReference type="AlphaFoldDB" id="A0A2T0TA33"/>
<evidence type="ECO:0000256" key="3">
    <source>
        <dbReference type="ARBA" id="ARBA00023163"/>
    </source>
</evidence>
<protein>
    <submittedName>
        <fullName evidence="5">DNA-binding MarR family transcriptional regulator</fullName>
    </submittedName>
</protein>
<dbReference type="GO" id="GO:0003677">
    <property type="term" value="F:DNA binding"/>
    <property type="evidence" value="ECO:0007669"/>
    <property type="project" value="UniProtKB-KW"/>
</dbReference>
<name>A0A2T0TA33_9PSEU</name>
<dbReference type="PROSITE" id="PS50995">
    <property type="entry name" value="HTH_MARR_2"/>
    <property type="match status" value="1"/>
</dbReference>
<feature type="domain" description="HTH marR-type" evidence="4">
    <location>
        <begin position="6"/>
        <end position="142"/>
    </location>
</feature>
<evidence type="ECO:0000313" key="5">
    <source>
        <dbReference type="EMBL" id="PRY42524.1"/>
    </source>
</evidence>
<dbReference type="InterPro" id="IPR036390">
    <property type="entry name" value="WH_DNA-bd_sf"/>
</dbReference>
<dbReference type="RefSeq" id="WP_106187918.1">
    <property type="nucleotide sequence ID" value="NZ_PVTF01000004.1"/>
</dbReference>
<dbReference type="OrthoDB" id="3696090at2"/>
<dbReference type="SMART" id="SM00347">
    <property type="entry name" value="HTH_MARR"/>
    <property type="match status" value="1"/>
</dbReference>
<dbReference type="PRINTS" id="PR00598">
    <property type="entry name" value="HTHMARR"/>
</dbReference>
<dbReference type="EMBL" id="PVTF01000004">
    <property type="protein sequence ID" value="PRY42524.1"/>
    <property type="molecule type" value="Genomic_DNA"/>
</dbReference>
<comment type="caution">
    <text evidence="5">The sequence shown here is derived from an EMBL/GenBank/DDBJ whole genome shotgun (WGS) entry which is preliminary data.</text>
</comment>
<evidence type="ECO:0000313" key="6">
    <source>
        <dbReference type="Proteomes" id="UP000239494"/>
    </source>
</evidence>
<proteinExistence type="predicted"/>
<dbReference type="PANTHER" id="PTHR42756">
    <property type="entry name" value="TRANSCRIPTIONAL REGULATOR, MARR"/>
    <property type="match status" value="1"/>
</dbReference>
<dbReference type="PANTHER" id="PTHR42756:SF1">
    <property type="entry name" value="TRANSCRIPTIONAL REPRESSOR OF EMRAB OPERON"/>
    <property type="match status" value="1"/>
</dbReference>
<accession>A0A2T0TA33</accession>
<organism evidence="5 6">
    <name type="scientific">Umezawaea tangerina</name>
    <dbReference type="NCBI Taxonomy" id="84725"/>
    <lineage>
        <taxon>Bacteria</taxon>
        <taxon>Bacillati</taxon>
        <taxon>Actinomycetota</taxon>
        <taxon>Actinomycetes</taxon>
        <taxon>Pseudonocardiales</taxon>
        <taxon>Pseudonocardiaceae</taxon>
        <taxon>Umezawaea</taxon>
    </lineage>
</organism>
<reference evidence="5 6" key="1">
    <citation type="submission" date="2018-03" db="EMBL/GenBank/DDBJ databases">
        <title>Genomic Encyclopedia of Archaeal and Bacterial Type Strains, Phase II (KMG-II): from individual species to whole genera.</title>
        <authorList>
            <person name="Goeker M."/>
        </authorList>
    </citation>
    <scope>NUCLEOTIDE SEQUENCE [LARGE SCALE GENOMIC DNA]</scope>
    <source>
        <strain evidence="5 6">DSM 44720</strain>
    </source>
</reference>
<dbReference type="InterPro" id="IPR036388">
    <property type="entry name" value="WH-like_DNA-bd_sf"/>
</dbReference>
<gene>
    <name evidence="5" type="ORF">CLV43_104358</name>
</gene>
<keyword evidence="2 5" id="KW-0238">DNA-binding</keyword>